<evidence type="ECO:0000313" key="3">
    <source>
        <dbReference type="EMBL" id="RXR22965.1"/>
    </source>
</evidence>
<feature type="domain" description="Glycoside-hydrolase family GH114 TIM-barrel" evidence="2">
    <location>
        <begin position="49"/>
        <end position="262"/>
    </location>
</feature>
<organism evidence="3 4">
    <name type="scientific">Flavobacterium stagni</name>
    <dbReference type="NCBI Taxonomy" id="2506421"/>
    <lineage>
        <taxon>Bacteria</taxon>
        <taxon>Pseudomonadati</taxon>
        <taxon>Bacteroidota</taxon>
        <taxon>Flavobacteriia</taxon>
        <taxon>Flavobacteriales</taxon>
        <taxon>Flavobacteriaceae</taxon>
        <taxon>Flavobacterium</taxon>
    </lineage>
</organism>
<dbReference type="EMBL" id="SBKN01000003">
    <property type="protein sequence ID" value="RXR22965.1"/>
    <property type="molecule type" value="Genomic_DNA"/>
</dbReference>
<dbReference type="SUPFAM" id="SSF51445">
    <property type="entry name" value="(Trans)glycosidases"/>
    <property type="match status" value="1"/>
</dbReference>
<dbReference type="Pfam" id="PF03537">
    <property type="entry name" value="Glyco_hydro_114"/>
    <property type="match status" value="1"/>
</dbReference>
<protein>
    <recommendedName>
        <fullName evidence="2">Glycoside-hydrolase family GH114 TIM-barrel domain-containing protein</fullName>
    </recommendedName>
</protein>
<dbReference type="Gene3D" id="3.20.20.70">
    <property type="entry name" value="Aldolase class I"/>
    <property type="match status" value="1"/>
</dbReference>
<dbReference type="PANTHER" id="PTHR35882">
    <property type="entry name" value="PELA"/>
    <property type="match status" value="1"/>
</dbReference>
<name>A0A4Q1KAL0_9FLAO</name>
<sequence length="267" mass="31309">MQRIKYILYILPIIIIIIAFQNTMKKEAVLVCYGKLKPETINGYRYVILESHHYLESNVRVFKSQNKQVFAYFSLGEVNENAPHYNALKEHTLGKNTIWNSHYLDLKNPVTRNIILEVTDSIFKKGFDGIFMDNFDNYTQFGPQKDQREGIITLLKELKAKYPNKLFLQNAGLELVPETHSYICGVAFESVASDYQFDTQIYQLRKETQYNERYASITQMQSKWNVPVICIEYADTKNLKESIQKRMDSTDFDYFIGKIDLQTLPKF</sequence>
<gene>
    <name evidence="3" type="ORF">EQG61_06955</name>
</gene>
<dbReference type="InterPro" id="IPR004352">
    <property type="entry name" value="GH114_TIM-barrel"/>
</dbReference>
<proteinExistence type="predicted"/>
<keyword evidence="1" id="KW-1133">Transmembrane helix</keyword>
<keyword evidence="4" id="KW-1185">Reference proteome</keyword>
<dbReference type="Proteomes" id="UP000289857">
    <property type="component" value="Unassembled WGS sequence"/>
</dbReference>
<keyword evidence="1" id="KW-0812">Transmembrane</keyword>
<comment type="caution">
    <text evidence="3">The sequence shown here is derived from an EMBL/GenBank/DDBJ whole genome shotgun (WGS) entry which is preliminary data.</text>
</comment>
<evidence type="ECO:0000259" key="2">
    <source>
        <dbReference type="Pfam" id="PF03537"/>
    </source>
</evidence>
<feature type="transmembrane region" description="Helical" evidence="1">
    <location>
        <begin position="7"/>
        <end position="24"/>
    </location>
</feature>
<dbReference type="InterPro" id="IPR017853">
    <property type="entry name" value="GH"/>
</dbReference>
<evidence type="ECO:0000313" key="4">
    <source>
        <dbReference type="Proteomes" id="UP000289857"/>
    </source>
</evidence>
<evidence type="ECO:0000256" key="1">
    <source>
        <dbReference type="SAM" id="Phobius"/>
    </source>
</evidence>
<dbReference type="PANTHER" id="PTHR35882:SF2">
    <property type="entry name" value="PELA"/>
    <property type="match status" value="1"/>
</dbReference>
<reference evidence="4" key="1">
    <citation type="submission" date="2019-01" db="EMBL/GenBank/DDBJ databases">
        <title>Cytophagaceae bacterium strain CAR-16.</title>
        <authorList>
            <person name="Chen W.-M."/>
        </authorList>
    </citation>
    <scope>NUCLEOTIDE SEQUENCE [LARGE SCALE GENOMIC DNA]</scope>
    <source>
        <strain evidence="4">WWJ-16</strain>
    </source>
</reference>
<accession>A0A4Q1KAL0</accession>
<dbReference type="AlphaFoldDB" id="A0A4Q1KAL0"/>
<dbReference type="InterPro" id="IPR013785">
    <property type="entry name" value="Aldolase_TIM"/>
</dbReference>
<keyword evidence="1" id="KW-0472">Membrane</keyword>
<dbReference type="OrthoDB" id="10730at2"/>